<feature type="compositionally biased region" description="Basic and acidic residues" evidence="1">
    <location>
        <begin position="105"/>
        <end position="116"/>
    </location>
</feature>
<evidence type="ECO:0000313" key="3">
    <source>
        <dbReference type="Proteomes" id="UP000799324"/>
    </source>
</evidence>
<name>A0A6A6TEZ2_9PLEO</name>
<feature type="compositionally biased region" description="Polar residues" evidence="1">
    <location>
        <begin position="141"/>
        <end position="152"/>
    </location>
</feature>
<dbReference type="AlphaFoldDB" id="A0A6A6TEZ2"/>
<accession>A0A6A6TEZ2</accession>
<proteinExistence type="predicted"/>
<gene>
    <name evidence="2" type="ORF">K491DRAFT_305726</name>
</gene>
<reference evidence="2" key="1">
    <citation type="journal article" date="2020" name="Stud. Mycol.">
        <title>101 Dothideomycetes genomes: a test case for predicting lifestyles and emergence of pathogens.</title>
        <authorList>
            <person name="Haridas S."/>
            <person name="Albert R."/>
            <person name="Binder M."/>
            <person name="Bloem J."/>
            <person name="Labutti K."/>
            <person name="Salamov A."/>
            <person name="Andreopoulos B."/>
            <person name="Baker S."/>
            <person name="Barry K."/>
            <person name="Bills G."/>
            <person name="Bluhm B."/>
            <person name="Cannon C."/>
            <person name="Castanera R."/>
            <person name="Culley D."/>
            <person name="Daum C."/>
            <person name="Ezra D."/>
            <person name="Gonzalez J."/>
            <person name="Henrissat B."/>
            <person name="Kuo A."/>
            <person name="Liang C."/>
            <person name="Lipzen A."/>
            <person name="Lutzoni F."/>
            <person name="Magnuson J."/>
            <person name="Mondo S."/>
            <person name="Nolan M."/>
            <person name="Ohm R."/>
            <person name="Pangilinan J."/>
            <person name="Park H.-J."/>
            <person name="Ramirez L."/>
            <person name="Alfaro M."/>
            <person name="Sun H."/>
            <person name="Tritt A."/>
            <person name="Yoshinaga Y."/>
            <person name="Zwiers L.-H."/>
            <person name="Turgeon B."/>
            <person name="Goodwin S."/>
            <person name="Spatafora J."/>
            <person name="Crous P."/>
            <person name="Grigoriev I."/>
        </authorList>
    </citation>
    <scope>NUCLEOTIDE SEQUENCE</scope>
    <source>
        <strain evidence="2">CBS 122681</strain>
    </source>
</reference>
<evidence type="ECO:0000313" key="2">
    <source>
        <dbReference type="EMBL" id="KAF2657891.1"/>
    </source>
</evidence>
<dbReference type="EMBL" id="MU004320">
    <property type="protein sequence ID" value="KAF2657891.1"/>
    <property type="molecule type" value="Genomic_DNA"/>
</dbReference>
<feature type="compositionally biased region" description="Basic residues" evidence="1">
    <location>
        <begin position="117"/>
        <end position="133"/>
    </location>
</feature>
<evidence type="ECO:0000256" key="1">
    <source>
        <dbReference type="SAM" id="MobiDB-lite"/>
    </source>
</evidence>
<organism evidence="2 3">
    <name type="scientific">Lophiostoma macrostomum CBS 122681</name>
    <dbReference type="NCBI Taxonomy" id="1314788"/>
    <lineage>
        <taxon>Eukaryota</taxon>
        <taxon>Fungi</taxon>
        <taxon>Dikarya</taxon>
        <taxon>Ascomycota</taxon>
        <taxon>Pezizomycotina</taxon>
        <taxon>Dothideomycetes</taxon>
        <taxon>Pleosporomycetidae</taxon>
        <taxon>Pleosporales</taxon>
        <taxon>Lophiostomataceae</taxon>
        <taxon>Lophiostoma</taxon>
    </lineage>
</organism>
<feature type="region of interest" description="Disordered" evidence="1">
    <location>
        <begin position="41"/>
        <end position="152"/>
    </location>
</feature>
<sequence>MIQSNPIQSQQSIPPIQVPIQSNCLLNISYPAKPISILTHRPHIPIPETPNNSQPQPFLHSQANSSPAGESKRGTEKQERGKSAQLFEKIRSNGHRKSARGTSAEIEKERTIQDRSGRKRKRKEEGRRSKKSTQKPGCHRNASSCKQNICLP</sequence>
<keyword evidence="3" id="KW-1185">Reference proteome</keyword>
<protein>
    <submittedName>
        <fullName evidence="2">Uncharacterized protein</fullName>
    </submittedName>
</protein>
<feature type="compositionally biased region" description="Basic and acidic residues" evidence="1">
    <location>
        <begin position="70"/>
        <end position="82"/>
    </location>
</feature>
<feature type="compositionally biased region" description="Polar residues" evidence="1">
    <location>
        <begin position="49"/>
        <end position="68"/>
    </location>
</feature>
<dbReference type="Proteomes" id="UP000799324">
    <property type="component" value="Unassembled WGS sequence"/>
</dbReference>